<evidence type="ECO:0000256" key="2">
    <source>
        <dbReference type="ARBA" id="ARBA00023014"/>
    </source>
</evidence>
<evidence type="ECO:0000313" key="5">
    <source>
        <dbReference type="Proteomes" id="UP000291116"/>
    </source>
</evidence>
<dbReference type="InterPro" id="IPR036034">
    <property type="entry name" value="PDZ_sf"/>
</dbReference>
<accession>A0A448YYK0</accession>
<evidence type="ECO:0000313" key="4">
    <source>
        <dbReference type="EMBL" id="VEU34846.1"/>
    </source>
</evidence>
<keyword evidence="1" id="KW-0408">Iron</keyword>
<dbReference type="Pfam" id="PF00595">
    <property type="entry name" value="PDZ"/>
    <property type="match status" value="1"/>
</dbReference>
<evidence type="ECO:0000256" key="1">
    <source>
        <dbReference type="ARBA" id="ARBA00022714"/>
    </source>
</evidence>
<keyword evidence="5" id="KW-1185">Reference proteome</keyword>
<keyword evidence="2" id="KW-0411">Iron-sulfur</keyword>
<dbReference type="Pfam" id="PF00111">
    <property type="entry name" value="Fer2"/>
    <property type="match status" value="1"/>
</dbReference>
<dbReference type="AlphaFoldDB" id="A0A448YYK0"/>
<evidence type="ECO:0000259" key="3">
    <source>
        <dbReference type="PROSITE" id="PS50106"/>
    </source>
</evidence>
<dbReference type="OrthoDB" id="5987010at2759"/>
<reference evidence="4 5" key="1">
    <citation type="submission" date="2019-01" db="EMBL/GenBank/DDBJ databases">
        <authorList>
            <person name="Ferrante I. M."/>
        </authorList>
    </citation>
    <scope>NUCLEOTIDE SEQUENCE [LARGE SCALE GENOMIC DNA]</scope>
    <source>
        <strain evidence="4 5">B856</strain>
    </source>
</reference>
<protein>
    <recommendedName>
        <fullName evidence="3">PDZ domain-containing protein</fullName>
    </recommendedName>
</protein>
<gene>
    <name evidence="4" type="ORF">PSNMU_V1.4_AUG-EV-PASAV3_0015650</name>
</gene>
<dbReference type="PROSITE" id="PS51257">
    <property type="entry name" value="PROKAR_LIPOPROTEIN"/>
    <property type="match status" value="1"/>
</dbReference>
<dbReference type="SUPFAM" id="SSF50156">
    <property type="entry name" value="PDZ domain-like"/>
    <property type="match status" value="1"/>
</dbReference>
<organism evidence="4 5">
    <name type="scientific">Pseudo-nitzschia multistriata</name>
    <dbReference type="NCBI Taxonomy" id="183589"/>
    <lineage>
        <taxon>Eukaryota</taxon>
        <taxon>Sar</taxon>
        <taxon>Stramenopiles</taxon>
        <taxon>Ochrophyta</taxon>
        <taxon>Bacillariophyta</taxon>
        <taxon>Bacillariophyceae</taxon>
        <taxon>Bacillariophycidae</taxon>
        <taxon>Bacillariales</taxon>
        <taxon>Bacillariaceae</taxon>
        <taxon>Pseudo-nitzschia</taxon>
    </lineage>
</organism>
<dbReference type="InterPro" id="IPR001478">
    <property type="entry name" value="PDZ"/>
</dbReference>
<feature type="domain" description="PDZ" evidence="3">
    <location>
        <begin position="103"/>
        <end position="160"/>
    </location>
</feature>
<dbReference type="PROSITE" id="PS50106">
    <property type="entry name" value="PDZ"/>
    <property type="match status" value="1"/>
</dbReference>
<dbReference type="GO" id="GO:0051537">
    <property type="term" value="F:2 iron, 2 sulfur cluster binding"/>
    <property type="evidence" value="ECO:0007669"/>
    <property type="project" value="UniProtKB-KW"/>
</dbReference>
<dbReference type="InterPro" id="IPR012675">
    <property type="entry name" value="Beta-grasp_dom_sf"/>
</dbReference>
<sequence length="342" mass="37432">MKSLRSCATPVYFCLAIACWHDCVAPVVSLSQSSLFGKTTRNIATQVLQGTGEPTVDLNRYNLPLPVIEAGWTARFVQKPTENEGRVRLEAKNNTAHYVDSILITVPRSEDNGGGLGIELVELAGGRSDGIGITTVSGVVEGGPAEGAGLNPGDVLSSVSLVRRRRRTPQQQKAAISEEEEEFSVSTECLAYDGTVEAIGRTIPPLDSKYEDVFVLTVKRLRRLPRVRVRLQYPPEQNEPDTTIEMFAGENLRQGMLIRGVKLNDPLARRFDTKSEGNCGAGGLCRTCSVCVVQGADVLNPQRVAEQQMMQDSPRWRLACKAVVGYGMQEGEMIVRVNPNQW</sequence>
<dbReference type="SUPFAM" id="SSF54292">
    <property type="entry name" value="2Fe-2S ferredoxin-like"/>
    <property type="match status" value="1"/>
</dbReference>
<keyword evidence="1" id="KW-0001">2Fe-2S</keyword>
<dbReference type="EMBL" id="CAACVS010000040">
    <property type="protein sequence ID" value="VEU34846.1"/>
    <property type="molecule type" value="Genomic_DNA"/>
</dbReference>
<dbReference type="InterPro" id="IPR036010">
    <property type="entry name" value="2Fe-2S_ferredoxin-like_sf"/>
</dbReference>
<dbReference type="InterPro" id="IPR001041">
    <property type="entry name" value="2Fe-2S_ferredoxin-type"/>
</dbReference>
<proteinExistence type="predicted"/>
<dbReference type="Gene3D" id="2.30.42.10">
    <property type="match status" value="1"/>
</dbReference>
<dbReference type="CDD" id="cd00136">
    <property type="entry name" value="PDZ_canonical"/>
    <property type="match status" value="1"/>
</dbReference>
<name>A0A448YYK0_9STRA</name>
<dbReference type="Proteomes" id="UP000291116">
    <property type="component" value="Unassembled WGS sequence"/>
</dbReference>
<dbReference type="Gene3D" id="3.10.20.30">
    <property type="match status" value="1"/>
</dbReference>
<keyword evidence="1" id="KW-0479">Metal-binding</keyword>